<keyword evidence="2" id="KW-1185">Reference proteome</keyword>
<reference evidence="1 2" key="1">
    <citation type="journal article" date="2012" name="BMC Genomics">
        <title>Complete genome sequence of Saccharothrix espanaensis DSM 44229T and comparison to the other completely sequenced Pseudonocardiaceae.</title>
        <authorList>
            <person name="Strobel T."/>
            <person name="Al-Dilaimi A."/>
            <person name="Blom J."/>
            <person name="Gessner A."/>
            <person name="Kalinowski J."/>
            <person name="Luzhetska M."/>
            <person name="Puhler A."/>
            <person name="Szczepanowski R."/>
            <person name="Bechthold A."/>
            <person name="Ruckert C."/>
        </authorList>
    </citation>
    <scope>NUCLEOTIDE SEQUENCE [LARGE SCALE GENOMIC DNA]</scope>
    <source>
        <strain evidence="2">ATCC 51144 / DSM 44229 / JCM 9112 / NBRC 15066 / NRRL 15764</strain>
    </source>
</reference>
<proteinExistence type="predicted"/>
<dbReference type="PATRIC" id="fig|1179773.3.peg.6548"/>
<name>K0KAU0_SACES</name>
<dbReference type="AlphaFoldDB" id="K0KAU0"/>
<dbReference type="KEGG" id="sesp:BN6_64960"/>
<dbReference type="eggNOG" id="COG5662">
    <property type="taxonomic scope" value="Bacteria"/>
</dbReference>
<accession>K0KAU0</accession>
<dbReference type="HOGENOM" id="CLU_056526_2_0_11"/>
<gene>
    <name evidence="1" type="ordered locus">BN6_64960</name>
</gene>
<dbReference type="STRING" id="1179773.BN6_64960"/>
<evidence type="ECO:0000313" key="2">
    <source>
        <dbReference type="Proteomes" id="UP000006281"/>
    </source>
</evidence>
<sequence length="148" mass="15673">MRDPILEGALRRVRDEKARDRGRRGRLRAATSAALAAAVLAGGLHLGRHSLPAHRILVATTGSTRMTTTITPADGWVRLHAAVDGIDPGERCTLVVTDSHGRRYVAGGWVAARREHTDLDGAALVDPADLATISVVTVDGRTLVTTTA</sequence>
<dbReference type="Proteomes" id="UP000006281">
    <property type="component" value="Chromosome"/>
</dbReference>
<dbReference type="OrthoDB" id="5185837at2"/>
<dbReference type="EMBL" id="HE804045">
    <property type="protein sequence ID" value="CCH33738.1"/>
    <property type="molecule type" value="Genomic_DNA"/>
</dbReference>
<protein>
    <submittedName>
        <fullName evidence="1">Uncharacterized protein</fullName>
    </submittedName>
</protein>
<dbReference type="BioCyc" id="SESP1179773:BN6_RS42630-MONOMER"/>
<evidence type="ECO:0000313" key="1">
    <source>
        <dbReference type="EMBL" id="CCH33738.1"/>
    </source>
</evidence>
<dbReference type="RefSeq" id="WP_015103849.1">
    <property type="nucleotide sequence ID" value="NC_019673.1"/>
</dbReference>
<organism evidence="1 2">
    <name type="scientific">Saccharothrix espanaensis (strain ATCC 51144 / DSM 44229 / JCM 9112 / NBRC 15066 / NRRL 15764)</name>
    <dbReference type="NCBI Taxonomy" id="1179773"/>
    <lineage>
        <taxon>Bacteria</taxon>
        <taxon>Bacillati</taxon>
        <taxon>Actinomycetota</taxon>
        <taxon>Actinomycetes</taxon>
        <taxon>Pseudonocardiales</taxon>
        <taxon>Pseudonocardiaceae</taxon>
        <taxon>Saccharothrix</taxon>
    </lineage>
</organism>